<keyword evidence="2" id="KW-0067">ATP-binding</keyword>
<evidence type="ECO:0008006" key="5">
    <source>
        <dbReference type="Google" id="ProtNLM"/>
    </source>
</evidence>
<keyword evidence="1" id="KW-0547">Nucleotide-binding</keyword>
<dbReference type="GO" id="GO:0005524">
    <property type="term" value="F:ATP binding"/>
    <property type="evidence" value="ECO:0007669"/>
    <property type="project" value="UniProtKB-KW"/>
</dbReference>
<proteinExistence type="predicted"/>
<dbReference type="GO" id="GO:0140662">
    <property type="term" value="F:ATP-dependent protein folding chaperone"/>
    <property type="evidence" value="ECO:0007669"/>
    <property type="project" value="InterPro"/>
</dbReference>
<protein>
    <recommendedName>
        <fullName evidence="5">Heat shock protein 70</fullName>
    </recommendedName>
</protein>
<dbReference type="Gene3D" id="3.30.30.30">
    <property type="match status" value="1"/>
</dbReference>
<evidence type="ECO:0000256" key="1">
    <source>
        <dbReference type="ARBA" id="ARBA00022741"/>
    </source>
</evidence>
<dbReference type="FunFam" id="3.90.640.10:FF:000003">
    <property type="entry name" value="Molecular chaperone DnaK"/>
    <property type="match status" value="1"/>
</dbReference>
<evidence type="ECO:0000256" key="2">
    <source>
        <dbReference type="ARBA" id="ARBA00022840"/>
    </source>
</evidence>
<gene>
    <name evidence="3" type="ORF">IFM89_015079</name>
</gene>
<comment type="caution">
    <text evidence="3">The sequence shown here is derived from an EMBL/GenBank/DDBJ whole genome shotgun (WGS) entry which is preliminary data.</text>
</comment>
<organism evidence="3 4">
    <name type="scientific">Coptis chinensis</name>
    <dbReference type="NCBI Taxonomy" id="261450"/>
    <lineage>
        <taxon>Eukaryota</taxon>
        <taxon>Viridiplantae</taxon>
        <taxon>Streptophyta</taxon>
        <taxon>Embryophyta</taxon>
        <taxon>Tracheophyta</taxon>
        <taxon>Spermatophyta</taxon>
        <taxon>Magnoliopsida</taxon>
        <taxon>Ranunculales</taxon>
        <taxon>Ranunculaceae</taxon>
        <taxon>Coptidoideae</taxon>
        <taxon>Coptis</taxon>
    </lineage>
</organism>
<dbReference type="Pfam" id="PF00012">
    <property type="entry name" value="HSP70"/>
    <property type="match status" value="2"/>
</dbReference>
<dbReference type="OrthoDB" id="2401965at2759"/>
<dbReference type="AlphaFoldDB" id="A0A835M074"/>
<dbReference type="InterPro" id="IPR013126">
    <property type="entry name" value="Hsp_70_fam"/>
</dbReference>
<dbReference type="InterPro" id="IPR043129">
    <property type="entry name" value="ATPase_NBD"/>
</dbReference>
<dbReference type="Gene3D" id="3.30.420.40">
    <property type="match status" value="1"/>
</dbReference>
<dbReference type="EMBL" id="JADFTS010000003">
    <property type="protein sequence ID" value="KAF9614080.1"/>
    <property type="molecule type" value="Genomic_DNA"/>
</dbReference>
<dbReference type="Gene3D" id="3.90.640.10">
    <property type="entry name" value="Actin, Chain A, domain 4"/>
    <property type="match status" value="1"/>
</dbReference>
<evidence type="ECO:0000313" key="3">
    <source>
        <dbReference type="EMBL" id="KAF9614080.1"/>
    </source>
</evidence>
<accession>A0A835M074</accession>
<dbReference type="SUPFAM" id="SSF53067">
    <property type="entry name" value="Actin-like ATPase domain"/>
    <property type="match status" value="2"/>
</dbReference>
<name>A0A835M074_9MAGN</name>
<dbReference type="PANTHER" id="PTHR19375">
    <property type="entry name" value="HEAT SHOCK PROTEIN 70KDA"/>
    <property type="match status" value="1"/>
</dbReference>
<evidence type="ECO:0000313" key="4">
    <source>
        <dbReference type="Proteomes" id="UP000631114"/>
    </source>
</evidence>
<dbReference type="Proteomes" id="UP000631114">
    <property type="component" value="Unassembled WGS sequence"/>
</dbReference>
<reference evidence="3 4" key="1">
    <citation type="submission" date="2020-10" db="EMBL/GenBank/DDBJ databases">
        <title>The Coptis chinensis genome and diversification of protoberbering-type alkaloids.</title>
        <authorList>
            <person name="Wang B."/>
            <person name="Shu S."/>
            <person name="Song C."/>
            <person name="Liu Y."/>
        </authorList>
    </citation>
    <scope>NUCLEOTIDE SEQUENCE [LARGE SCALE GENOMIC DNA]</scope>
    <source>
        <strain evidence="3">HL-2020</strain>
        <tissue evidence="3">Leaf</tissue>
    </source>
</reference>
<keyword evidence="4" id="KW-1185">Reference proteome</keyword>
<sequence length="202" mass="22414">MKMVPYKIVRAPNGDAWVEAYGRQYSLVEIVATILSSIKDDIGKCIRKTISNAIITLSREISATQVMATLNVGDFDNAIMEYMVSELKRTEYVDISKDRLAVQWLRQAAEAAKVELSSRSETEINLSFATTDAPGGKPVTITLTRSTFESLVTSLIGWTRNLCESYLRNNAGITTDHVDEVFLVGGMARVPKVQEVLAEIYI</sequence>